<proteinExistence type="predicted"/>
<dbReference type="OrthoDB" id="6960201at2"/>
<organism evidence="1 2">
    <name type="scientific">Nitrosospira multiformis</name>
    <dbReference type="NCBI Taxonomy" id="1231"/>
    <lineage>
        <taxon>Bacteria</taxon>
        <taxon>Pseudomonadati</taxon>
        <taxon>Pseudomonadota</taxon>
        <taxon>Betaproteobacteria</taxon>
        <taxon>Nitrosomonadales</taxon>
        <taxon>Nitrosomonadaceae</taxon>
        <taxon>Nitrosospira</taxon>
    </lineage>
</organism>
<gene>
    <name evidence="1" type="ORF">SAMN05216417_1417</name>
</gene>
<evidence type="ECO:0000313" key="1">
    <source>
        <dbReference type="EMBL" id="SFU79097.1"/>
    </source>
</evidence>
<evidence type="ECO:0008006" key="3">
    <source>
        <dbReference type="Google" id="ProtNLM"/>
    </source>
</evidence>
<dbReference type="Proteomes" id="UP000182649">
    <property type="component" value="Unassembled WGS sequence"/>
</dbReference>
<evidence type="ECO:0000313" key="2">
    <source>
        <dbReference type="Proteomes" id="UP000182649"/>
    </source>
</evidence>
<name>A0A1I7J1S7_9PROT</name>
<dbReference type="RefSeq" id="WP_074976114.1">
    <property type="nucleotide sequence ID" value="NZ_FPBZ01000041.1"/>
</dbReference>
<dbReference type="AlphaFoldDB" id="A0A1I7J1S7"/>
<reference evidence="1 2" key="1">
    <citation type="submission" date="2016-10" db="EMBL/GenBank/DDBJ databases">
        <authorList>
            <person name="de Groot N.N."/>
        </authorList>
    </citation>
    <scope>NUCLEOTIDE SEQUENCE [LARGE SCALE GENOMIC DNA]</scope>
    <source>
        <strain evidence="1 2">Nl14</strain>
    </source>
</reference>
<dbReference type="InterPro" id="IPR019650">
    <property type="entry name" value="DUF2513"/>
</dbReference>
<accession>A0A1I7J1S7</accession>
<dbReference type="Pfam" id="PF10711">
    <property type="entry name" value="DUF2513"/>
    <property type="match status" value="1"/>
</dbReference>
<protein>
    <recommendedName>
        <fullName evidence="3">DUF2513 domain-containing protein</fullName>
    </recommendedName>
</protein>
<sequence length="123" mass="13483">MKRDWDVIRDILIEVEAVDSAKFEHIQYGPASESDEPEKAKHGVLLWKSGYIEGIDASTYTVPGGEAVLATGLTWAGHDLLQTIRSKTVWERIKTTAKDKGLELTFDVVKELGKVAVAAVVSS</sequence>
<dbReference type="EMBL" id="FPBZ01000041">
    <property type="protein sequence ID" value="SFU79097.1"/>
    <property type="molecule type" value="Genomic_DNA"/>
</dbReference>